<name>A0A1S9RKG5_PENBI</name>
<evidence type="ECO:0000259" key="2">
    <source>
        <dbReference type="PROSITE" id="PS50097"/>
    </source>
</evidence>
<accession>A0A1S9RKG5</accession>
<feature type="domain" description="BTB" evidence="2">
    <location>
        <begin position="49"/>
        <end position="115"/>
    </location>
</feature>
<organism evidence="3 4">
    <name type="scientific">Penicillium brasilianum</name>
    <dbReference type="NCBI Taxonomy" id="104259"/>
    <lineage>
        <taxon>Eukaryota</taxon>
        <taxon>Fungi</taxon>
        <taxon>Dikarya</taxon>
        <taxon>Ascomycota</taxon>
        <taxon>Pezizomycotina</taxon>
        <taxon>Eurotiomycetes</taxon>
        <taxon>Eurotiomycetidae</taxon>
        <taxon>Eurotiales</taxon>
        <taxon>Aspergillaceae</taxon>
        <taxon>Penicillium</taxon>
    </lineage>
</organism>
<gene>
    <name evidence="3" type="ORF">PEBR_24099</name>
</gene>
<dbReference type="Pfam" id="PF00651">
    <property type="entry name" value="BTB"/>
    <property type="match status" value="1"/>
</dbReference>
<evidence type="ECO:0000313" key="4">
    <source>
        <dbReference type="Proteomes" id="UP000190744"/>
    </source>
</evidence>
<dbReference type="Proteomes" id="UP000190744">
    <property type="component" value="Unassembled WGS sequence"/>
</dbReference>
<comment type="caution">
    <text evidence="3">The sequence shown here is derived from an EMBL/GenBank/DDBJ whole genome shotgun (WGS) entry which is preliminary data.</text>
</comment>
<reference evidence="4" key="1">
    <citation type="submission" date="2015-09" db="EMBL/GenBank/DDBJ databases">
        <authorList>
            <person name="Fill T.P."/>
            <person name="Baretta J.F."/>
            <person name="de Almeida L.G."/>
            <person name="Rocha M."/>
            <person name="de Souza D.H."/>
            <person name="Malavazi I."/>
            <person name="Cerdeira L.T."/>
            <person name="Hong H."/>
            <person name="Samborskyy M."/>
            <person name="de Vasconcelos A.T."/>
            <person name="Leadlay P."/>
            <person name="Rodrigues-Filho E."/>
        </authorList>
    </citation>
    <scope>NUCLEOTIDE SEQUENCE [LARGE SCALE GENOMIC DNA]</scope>
    <source>
        <strain evidence="4">LaBioMMi 136</strain>
    </source>
</reference>
<dbReference type="CDD" id="cd18186">
    <property type="entry name" value="BTB_POZ_ZBTB_KLHL-like"/>
    <property type="match status" value="1"/>
</dbReference>
<dbReference type="PANTHER" id="PTHR47843:SF5">
    <property type="entry name" value="BTB_POZ DOMAIN PROTEIN"/>
    <property type="match status" value="1"/>
</dbReference>
<dbReference type="SUPFAM" id="SSF54695">
    <property type="entry name" value="POZ domain"/>
    <property type="match status" value="1"/>
</dbReference>
<dbReference type="SMART" id="SM00225">
    <property type="entry name" value="BTB"/>
    <property type="match status" value="1"/>
</dbReference>
<dbReference type="InterPro" id="IPR000210">
    <property type="entry name" value="BTB/POZ_dom"/>
</dbReference>
<feature type="compositionally biased region" description="Polar residues" evidence="1">
    <location>
        <begin position="129"/>
        <end position="148"/>
    </location>
</feature>
<dbReference type="PROSITE" id="PS50097">
    <property type="entry name" value="BTB"/>
    <property type="match status" value="1"/>
</dbReference>
<evidence type="ECO:0000256" key="1">
    <source>
        <dbReference type="SAM" id="MobiDB-lite"/>
    </source>
</evidence>
<dbReference type="AlphaFoldDB" id="A0A1S9RKG5"/>
<proteinExistence type="predicted"/>
<dbReference type="PANTHER" id="PTHR47843">
    <property type="entry name" value="BTB DOMAIN-CONTAINING PROTEIN-RELATED"/>
    <property type="match status" value="1"/>
</dbReference>
<dbReference type="EMBL" id="LJBN01000163">
    <property type="protein sequence ID" value="OOQ85851.1"/>
    <property type="molecule type" value="Genomic_DNA"/>
</dbReference>
<sequence>MSKRKREEDTPGYETFPLIPSVTPSQDPKCENDAVNQIAKLAFLRARYSDMKLICGDEVFYAHKPIVCPQSDYFGRACSSGFKEAAEPFQFPDKEPGQMRKILEYLYTGTYTLNFELSTVHSKGHLPSQGGSAKGQSNVVLPSESSAGPSKPRLYVQTSSTTASTSEEGSGYDFEASCIANQSYFHVCMFAEADYFQVDGLKQTSKRFFRRSFASSQNKTLKKEIIQETLEELYSNRCDYQQLKEIAIARRVQLLRFPDTKNDSLLSPKITQDFPDFAHDLCTALIELADQPISVPKTPKGGAKPAIERSS</sequence>
<feature type="region of interest" description="Disordered" evidence="1">
    <location>
        <begin position="126"/>
        <end position="170"/>
    </location>
</feature>
<protein>
    <recommendedName>
        <fullName evidence="2">BTB domain-containing protein</fullName>
    </recommendedName>
</protein>
<evidence type="ECO:0000313" key="3">
    <source>
        <dbReference type="EMBL" id="OOQ85851.1"/>
    </source>
</evidence>
<feature type="region of interest" description="Disordered" evidence="1">
    <location>
        <begin position="1"/>
        <end position="28"/>
    </location>
</feature>
<dbReference type="InterPro" id="IPR011333">
    <property type="entry name" value="SKP1/BTB/POZ_sf"/>
</dbReference>
<dbReference type="Gene3D" id="3.30.710.10">
    <property type="entry name" value="Potassium Channel Kv1.1, Chain A"/>
    <property type="match status" value="1"/>
</dbReference>